<protein>
    <recommendedName>
        <fullName evidence="2">Asp/Glu/Hydantoin racemase</fullName>
    </recommendedName>
</protein>
<evidence type="ECO:0000313" key="1">
    <source>
        <dbReference type="EMBL" id="QFG73884.1"/>
    </source>
</evidence>
<dbReference type="Gene3D" id="3.40.50.12500">
    <property type="match status" value="1"/>
</dbReference>
<dbReference type="PANTHER" id="PTHR40267">
    <property type="entry name" value="BLR3294 PROTEIN"/>
    <property type="match status" value="1"/>
</dbReference>
<organism evidence="1">
    <name type="scientific">Megaviridae environmental sample</name>
    <dbReference type="NCBI Taxonomy" id="1737588"/>
    <lineage>
        <taxon>Viruses</taxon>
        <taxon>Varidnaviria</taxon>
        <taxon>Bamfordvirae</taxon>
        <taxon>Nucleocytoviricota</taxon>
        <taxon>Megaviricetes</taxon>
        <taxon>Imitervirales</taxon>
        <taxon>Mimiviridae</taxon>
        <taxon>environmental samples</taxon>
    </lineage>
</organism>
<dbReference type="InterPro" id="IPR053714">
    <property type="entry name" value="Iso_Racemase_Enz_sf"/>
</dbReference>
<dbReference type="EMBL" id="MN448274">
    <property type="protein sequence ID" value="QFG73884.1"/>
    <property type="molecule type" value="Genomic_DNA"/>
</dbReference>
<sequence length="244" mass="27458">MLTFGVIALDSDLIIEEISKTIAKIINVNIIIAKIKLPNNVIHMDTFIQTYNNHAIDIAIRSLQEMSPDIWGIACTSLCFSLGKERLDNVFMRALDTNHPPIYINMMDSVLKALATIGRKNLIVLSPYNDETHACTLKQFEQYNIAISKNLNFASDEVTSAFSPCNIHIEVRGLVDLYHTLHDKASHDGVIFIACSAFNVINEITNMEKDIGMPIVTSLQAFFWDLVDYNNINEGINYGKLFET</sequence>
<dbReference type="PANTHER" id="PTHR40267:SF1">
    <property type="entry name" value="BLR3294 PROTEIN"/>
    <property type="match status" value="1"/>
</dbReference>
<proteinExistence type="predicted"/>
<dbReference type="InterPro" id="IPR026286">
    <property type="entry name" value="MaiA/AMDase"/>
</dbReference>
<reference evidence="1" key="1">
    <citation type="journal article" date="2019" name="Philos. Trans. R. Soc. Lond., B, Biol. Sci.">
        <title>Targeted metagenomic recovery of four divergent viruses reveals shared and distinctive characteristics of giant viruses of marine eukaryotes.</title>
        <authorList>
            <person name="Needham D.M."/>
            <person name="Poirier C."/>
            <person name="Hehenberger E."/>
            <person name="Jimenez V."/>
            <person name="Swalwell J.E."/>
            <person name="Santoro A.E."/>
            <person name="Worden A.Z."/>
        </authorList>
    </citation>
    <scope>NUCLEOTIDE SEQUENCE</scope>
    <source>
        <strain evidence="1">OPacV-662</strain>
    </source>
</reference>
<evidence type="ECO:0008006" key="2">
    <source>
        <dbReference type="Google" id="ProtNLM"/>
    </source>
</evidence>
<name>A0A5J6VJ33_9VIRU</name>
<accession>A0A5J6VJ33</accession>
<dbReference type="Pfam" id="PF17645">
    <property type="entry name" value="Amdase"/>
    <property type="match status" value="1"/>
</dbReference>